<dbReference type="AlphaFoldDB" id="A0A7H4N8D3"/>
<comment type="caution">
    <text evidence="1">The sequence shown here is derived from an EMBL/GenBank/DDBJ whole genome shotgun (WGS) entry which is preliminary data.</text>
</comment>
<gene>
    <name evidence="1" type="ORF">NCTC11685_03337</name>
</gene>
<accession>A0A7H4N8D3</accession>
<organism evidence="1 2">
    <name type="scientific">Klebsiella michiganensis</name>
    <dbReference type="NCBI Taxonomy" id="1134687"/>
    <lineage>
        <taxon>Bacteria</taxon>
        <taxon>Pseudomonadati</taxon>
        <taxon>Pseudomonadota</taxon>
        <taxon>Gammaproteobacteria</taxon>
        <taxon>Enterobacterales</taxon>
        <taxon>Enterobacteriaceae</taxon>
        <taxon>Klebsiella/Raoultella group</taxon>
        <taxon>Klebsiella</taxon>
    </lineage>
</organism>
<dbReference type="Proteomes" id="UP000254863">
    <property type="component" value="Unassembled WGS sequence"/>
</dbReference>
<dbReference type="EMBL" id="UGMS01000001">
    <property type="protein sequence ID" value="STV83186.1"/>
    <property type="molecule type" value="Genomic_DNA"/>
</dbReference>
<protein>
    <submittedName>
        <fullName evidence="1">Alcohol dehydrogenase GroES domain protein</fullName>
    </submittedName>
</protein>
<reference evidence="1 2" key="1">
    <citation type="submission" date="2018-06" db="EMBL/GenBank/DDBJ databases">
        <authorList>
            <consortium name="Pathogen Informatics"/>
            <person name="Doyle S."/>
        </authorList>
    </citation>
    <scope>NUCLEOTIDE SEQUENCE [LARGE SCALE GENOMIC DNA]</scope>
    <source>
        <strain evidence="1 2">NCTC11685</strain>
    </source>
</reference>
<proteinExistence type="predicted"/>
<evidence type="ECO:0000313" key="2">
    <source>
        <dbReference type="Proteomes" id="UP000254863"/>
    </source>
</evidence>
<sequence length="37" mass="4398">MTAGMMLTHRYDFRSLAEIYENDVINNRQLIKGVIHF</sequence>
<evidence type="ECO:0000313" key="1">
    <source>
        <dbReference type="EMBL" id="STV83186.1"/>
    </source>
</evidence>
<name>A0A7H4N8D3_9ENTR</name>